<feature type="transmembrane region" description="Helical" evidence="1">
    <location>
        <begin position="37"/>
        <end position="60"/>
    </location>
</feature>
<evidence type="ECO:0000259" key="2">
    <source>
        <dbReference type="Pfam" id="PF03372"/>
    </source>
</evidence>
<evidence type="ECO:0000313" key="3">
    <source>
        <dbReference type="EMBL" id="RWR19721.1"/>
    </source>
</evidence>
<evidence type="ECO:0000313" key="4">
    <source>
        <dbReference type="Proteomes" id="UP000285970"/>
    </source>
</evidence>
<name>A0A443JGX7_9MICO</name>
<protein>
    <submittedName>
        <fullName evidence="3">Endonuclease/exonuclease/phosphatase family protein</fullName>
    </submittedName>
</protein>
<keyword evidence="3" id="KW-0269">Exonuclease</keyword>
<dbReference type="InterPro" id="IPR005135">
    <property type="entry name" value="Endo/exonuclease/phosphatase"/>
</dbReference>
<keyword evidence="1" id="KW-0812">Transmembrane</keyword>
<dbReference type="Pfam" id="PF03372">
    <property type="entry name" value="Exo_endo_phos"/>
    <property type="match status" value="1"/>
</dbReference>
<keyword evidence="1" id="KW-1133">Transmembrane helix</keyword>
<dbReference type="Proteomes" id="UP000285970">
    <property type="component" value="Unassembled WGS sequence"/>
</dbReference>
<dbReference type="InterPro" id="IPR036691">
    <property type="entry name" value="Endo/exonu/phosph_ase_sf"/>
</dbReference>
<sequence length="343" mass="35769">MRRLFGIVFALACAAAAVALTWPTVFGIERSFPLAQVIAFRLPLAAGFVAAAALALLIALIRPVRALALVTALILLAAAGVNGAMVLQRGTGTDALPEKTDTSLRVMTWNTAGSATSAESIAQFAVGMKADVVTLPETTIDTGTRVAELMRDLGQPMWAHHAEYGEYGTTGWDATSTTVLIRPELGDYSVIESSLDGSSNTSTVPSAVAMPVSGNGPIIVAAHAVAPRRDYMTEWRSDLQWLADQCATDNVILAGDFNATLDHMTGLGVDGGTLGRCRDATSASGNGGIGTWPTDVPALLGAPIDHVMVTPDWTVTGSVVMRTLDGSGSDHRPIVVQLERTAG</sequence>
<keyword evidence="1" id="KW-0472">Membrane</keyword>
<dbReference type="Gene3D" id="3.60.10.10">
    <property type="entry name" value="Endonuclease/exonuclease/phosphatase"/>
    <property type="match status" value="1"/>
</dbReference>
<dbReference type="GO" id="GO:0004527">
    <property type="term" value="F:exonuclease activity"/>
    <property type="evidence" value="ECO:0007669"/>
    <property type="project" value="UniProtKB-KW"/>
</dbReference>
<accession>A0A443JGX7</accession>
<evidence type="ECO:0000256" key="1">
    <source>
        <dbReference type="SAM" id="Phobius"/>
    </source>
</evidence>
<keyword evidence="3" id="KW-0540">Nuclease</keyword>
<feature type="domain" description="Endonuclease/exonuclease/phosphatase" evidence="2">
    <location>
        <begin position="107"/>
        <end position="331"/>
    </location>
</feature>
<organism evidence="3 4">
    <name type="scientific">Microbacterium enclense</name>
    <dbReference type="NCBI Taxonomy" id="993073"/>
    <lineage>
        <taxon>Bacteria</taxon>
        <taxon>Bacillati</taxon>
        <taxon>Actinomycetota</taxon>
        <taxon>Actinomycetes</taxon>
        <taxon>Micrococcales</taxon>
        <taxon>Microbacteriaceae</taxon>
        <taxon>Microbacterium</taxon>
    </lineage>
</organism>
<reference evidence="3 4" key="1">
    <citation type="journal article" date="2018" name="Front. Microbiol.">
        <title>Novel Insights Into Bacterial Dimethylsulfoniopropionate Catabolism in the East China Sea.</title>
        <authorList>
            <person name="Liu J."/>
            <person name="Liu J."/>
            <person name="Zhang S.H."/>
            <person name="Liang J."/>
            <person name="Lin H."/>
            <person name="Song D."/>
            <person name="Yang G.P."/>
            <person name="Todd J.D."/>
            <person name="Zhang X.H."/>
        </authorList>
    </citation>
    <scope>NUCLEOTIDE SEQUENCE [LARGE SCALE GENOMIC DNA]</scope>
    <source>
        <strain evidence="3 4">ZYFD042</strain>
    </source>
</reference>
<feature type="transmembrane region" description="Helical" evidence="1">
    <location>
        <begin position="67"/>
        <end position="87"/>
    </location>
</feature>
<dbReference type="OrthoDB" id="2340043at2"/>
<comment type="caution">
    <text evidence="3">The sequence shown here is derived from an EMBL/GenBank/DDBJ whole genome shotgun (WGS) entry which is preliminary data.</text>
</comment>
<dbReference type="EMBL" id="RBZY01000020">
    <property type="protein sequence ID" value="RWR19721.1"/>
    <property type="molecule type" value="Genomic_DNA"/>
</dbReference>
<dbReference type="RefSeq" id="WP_128217446.1">
    <property type="nucleotide sequence ID" value="NZ_CBDRLV010000002.1"/>
</dbReference>
<dbReference type="SUPFAM" id="SSF56219">
    <property type="entry name" value="DNase I-like"/>
    <property type="match status" value="1"/>
</dbReference>
<keyword evidence="3" id="KW-0378">Hydrolase</keyword>
<dbReference type="GO" id="GO:0004519">
    <property type="term" value="F:endonuclease activity"/>
    <property type="evidence" value="ECO:0007669"/>
    <property type="project" value="UniProtKB-KW"/>
</dbReference>
<proteinExistence type="predicted"/>
<dbReference type="AlphaFoldDB" id="A0A443JGX7"/>
<keyword evidence="3" id="KW-0255">Endonuclease</keyword>
<gene>
    <name evidence="3" type="ORF">D8Y23_07015</name>
</gene>